<evidence type="ECO:0000313" key="3">
    <source>
        <dbReference type="RefSeq" id="XP_030543027.1"/>
    </source>
</evidence>
<dbReference type="GO" id="GO:0031146">
    <property type="term" value="P:SCF-dependent proteasomal ubiquitin-dependent protein catabolic process"/>
    <property type="evidence" value="ECO:0007669"/>
    <property type="project" value="TreeGrafter"/>
</dbReference>
<accession>A0A8B8Q9V2</accession>
<reference evidence="3" key="1">
    <citation type="submission" date="2025-08" db="UniProtKB">
        <authorList>
            <consortium name="RefSeq"/>
        </authorList>
    </citation>
    <scope>IDENTIFICATION</scope>
    <source>
        <tissue evidence="3">Leaf</tissue>
    </source>
</reference>
<evidence type="ECO:0000313" key="2">
    <source>
        <dbReference type="Proteomes" id="UP000827889"/>
    </source>
</evidence>
<dbReference type="GeneID" id="115750036"/>
<dbReference type="InterPro" id="IPR006553">
    <property type="entry name" value="Leu-rich_rpt_Cys-con_subtyp"/>
</dbReference>
<name>A0A8B8Q9V2_9MYRT</name>
<protein>
    <submittedName>
        <fullName evidence="3">F-box/LRR-repeat protein 4-like</fullName>
    </submittedName>
</protein>
<dbReference type="SMART" id="SM00367">
    <property type="entry name" value="LRR_CC"/>
    <property type="match status" value="6"/>
</dbReference>
<keyword evidence="2" id="KW-1185">Reference proteome</keyword>
<dbReference type="Gene3D" id="1.20.1280.50">
    <property type="match status" value="1"/>
</dbReference>
<dbReference type="InterPro" id="IPR032675">
    <property type="entry name" value="LRR_dom_sf"/>
</dbReference>
<dbReference type="CDD" id="cd22159">
    <property type="entry name" value="F-box_AtTIR1-like"/>
    <property type="match status" value="1"/>
</dbReference>
<dbReference type="GO" id="GO:0019005">
    <property type="term" value="C:SCF ubiquitin ligase complex"/>
    <property type="evidence" value="ECO:0007669"/>
    <property type="project" value="TreeGrafter"/>
</dbReference>
<proteinExistence type="predicted"/>
<evidence type="ECO:0000259" key="1">
    <source>
        <dbReference type="Pfam" id="PF25372"/>
    </source>
</evidence>
<dbReference type="KEGG" id="rarg:115750036"/>
<dbReference type="PANTHER" id="PTHR13318">
    <property type="entry name" value="PARTNER OF PAIRED, ISOFORM B-RELATED"/>
    <property type="match status" value="1"/>
</dbReference>
<sequence length="363" mass="39981">MSVLGFDELSLILQRVPDPNDRKSFSEVCKQWLRVEGLNRFAIRVLEPDLMRRFLPRFPNLVQFECSKLITDSDADFVSKTCSKIESLHLSYKQPCDACCDFGEASGVEDFGSDGLCALVNGCPRILKVLLGRRKNVEDLGVMSLVERAKNLRTLDLGWCSLITDQSLEAIGRASCIRTLNLEGCSMISDSGLAYLANGSLARTLKKLVLAECDKITDSGASVLPLFCCLEELNIAECGPKVTDDGGVAIAAIKSLRKLNLAWLINVSDITLLALAENCENLASIDLTGCELINGAGIRAFENHSCLESLVLANCHGVNVHDIEQTVLGCQSLRYIVLQKGLRMWMPEAMRENICRLCTVDWK</sequence>
<gene>
    <name evidence="3" type="primary">LOC115750036</name>
</gene>
<dbReference type="Gene3D" id="3.80.10.10">
    <property type="entry name" value="Ribonuclease Inhibitor"/>
    <property type="match status" value="3"/>
</dbReference>
<feature type="domain" description="F-box/LRR-repeat protein 15-like leucin rich repeat" evidence="1">
    <location>
        <begin position="114"/>
        <end position="318"/>
    </location>
</feature>
<dbReference type="SUPFAM" id="SSF52047">
    <property type="entry name" value="RNI-like"/>
    <property type="match status" value="1"/>
</dbReference>
<dbReference type="InterPro" id="IPR057207">
    <property type="entry name" value="FBXL15_LRR"/>
</dbReference>
<dbReference type="OrthoDB" id="1870722at2759"/>
<dbReference type="Pfam" id="PF25372">
    <property type="entry name" value="DUF7885"/>
    <property type="match status" value="1"/>
</dbReference>
<organism evidence="2 3">
    <name type="scientific">Rhodamnia argentea</name>
    <dbReference type="NCBI Taxonomy" id="178133"/>
    <lineage>
        <taxon>Eukaryota</taxon>
        <taxon>Viridiplantae</taxon>
        <taxon>Streptophyta</taxon>
        <taxon>Embryophyta</taxon>
        <taxon>Tracheophyta</taxon>
        <taxon>Spermatophyta</taxon>
        <taxon>Magnoliopsida</taxon>
        <taxon>eudicotyledons</taxon>
        <taxon>Gunneridae</taxon>
        <taxon>Pentapetalae</taxon>
        <taxon>rosids</taxon>
        <taxon>malvids</taxon>
        <taxon>Myrtales</taxon>
        <taxon>Myrtaceae</taxon>
        <taxon>Myrtoideae</taxon>
        <taxon>Myrteae</taxon>
        <taxon>Australasian group</taxon>
        <taxon>Rhodamnia</taxon>
    </lineage>
</organism>
<dbReference type="RefSeq" id="XP_030543027.1">
    <property type="nucleotide sequence ID" value="XM_030687167.2"/>
</dbReference>
<dbReference type="Proteomes" id="UP000827889">
    <property type="component" value="Chromosome 4"/>
</dbReference>
<dbReference type="PANTHER" id="PTHR13318:SF223">
    <property type="entry name" value="RNI-LIKE SUPERFAMILY PROTEIN"/>
    <property type="match status" value="1"/>
</dbReference>
<dbReference type="AlphaFoldDB" id="A0A8B8Q9V2"/>